<dbReference type="AlphaFoldDB" id="A0A834HTF4"/>
<reference evidence="1" key="1">
    <citation type="submission" date="2020-08" db="EMBL/GenBank/DDBJ databases">
        <title>Genome sequencing and assembly of the red palm weevil Rhynchophorus ferrugineus.</title>
        <authorList>
            <person name="Dias G.B."/>
            <person name="Bergman C.M."/>
            <person name="Manee M."/>
        </authorList>
    </citation>
    <scope>NUCLEOTIDE SEQUENCE</scope>
    <source>
        <strain evidence="1">AA-2017</strain>
        <tissue evidence="1">Whole larva</tissue>
    </source>
</reference>
<organism evidence="1 2">
    <name type="scientific">Rhynchophorus ferrugineus</name>
    <name type="common">Red palm weevil</name>
    <name type="synonym">Curculio ferrugineus</name>
    <dbReference type="NCBI Taxonomy" id="354439"/>
    <lineage>
        <taxon>Eukaryota</taxon>
        <taxon>Metazoa</taxon>
        <taxon>Ecdysozoa</taxon>
        <taxon>Arthropoda</taxon>
        <taxon>Hexapoda</taxon>
        <taxon>Insecta</taxon>
        <taxon>Pterygota</taxon>
        <taxon>Neoptera</taxon>
        <taxon>Endopterygota</taxon>
        <taxon>Coleoptera</taxon>
        <taxon>Polyphaga</taxon>
        <taxon>Cucujiformia</taxon>
        <taxon>Curculionidae</taxon>
        <taxon>Dryophthorinae</taxon>
        <taxon>Rhynchophorus</taxon>
    </lineage>
</organism>
<sequence>MFIHLSQQVPLNTNKISALEAVLSKSLGERVSIITNEIADIISRYIPTPCQPKFNLYLSNISFSFIKPVEEINQRKSKFKNFFIVTASCGTRMEVSECKKEQGSAVRFSQRWNFEEVTTEDLVKIKLFYLKLENKRKPVKIKSMVRSVNIIYEDPLLRKYEEREVLKSSFKLCAEVVLNRCHLMRNHARLSMKSDEYLNLKPVVYFHLKR</sequence>
<dbReference type="OrthoDB" id="5915976at2759"/>
<protein>
    <submittedName>
        <fullName evidence="1">Uncharacterized protein</fullName>
    </submittedName>
</protein>
<comment type="caution">
    <text evidence="1">The sequence shown here is derived from an EMBL/GenBank/DDBJ whole genome shotgun (WGS) entry which is preliminary data.</text>
</comment>
<evidence type="ECO:0000313" key="2">
    <source>
        <dbReference type="Proteomes" id="UP000625711"/>
    </source>
</evidence>
<dbReference type="EMBL" id="JAACXV010014464">
    <property type="protein sequence ID" value="KAF7267153.1"/>
    <property type="molecule type" value="Genomic_DNA"/>
</dbReference>
<evidence type="ECO:0000313" key="1">
    <source>
        <dbReference type="EMBL" id="KAF7267153.1"/>
    </source>
</evidence>
<gene>
    <name evidence="1" type="ORF">GWI33_019594</name>
</gene>
<accession>A0A834HTF4</accession>
<name>A0A834HTF4_RHYFE</name>
<dbReference type="Proteomes" id="UP000625711">
    <property type="component" value="Unassembled WGS sequence"/>
</dbReference>
<proteinExistence type="predicted"/>
<keyword evidence="2" id="KW-1185">Reference proteome</keyword>